<organism evidence="2 3">
    <name type="scientific">Vibrio anguillarum</name>
    <name type="common">Listonella anguillarum</name>
    <dbReference type="NCBI Taxonomy" id="55601"/>
    <lineage>
        <taxon>Bacteria</taxon>
        <taxon>Pseudomonadati</taxon>
        <taxon>Pseudomonadota</taxon>
        <taxon>Gammaproteobacteria</taxon>
        <taxon>Vibrionales</taxon>
        <taxon>Vibrionaceae</taxon>
        <taxon>Vibrio</taxon>
    </lineage>
</organism>
<feature type="compositionally biased region" description="Polar residues" evidence="1">
    <location>
        <begin position="7"/>
        <end position="23"/>
    </location>
</feature>
<name>A0ABR9ZCB2_VIBAN</name>
<evidence type="ECO:0000313" key="2">
    <source>
        <dbReference type="EMBL" id="MBF4376055.1"/>
    </source>
</evidence>
<feature type="compositionally biased region" description="Polar residues" evidence="1">
    <location>
        <begin position="36"/>
        <end position="61"/>
    </location>
</feature>
<sequence>VLLPEVSTPTVGIESPQTPQAKPSVSDPRSVEEHVSQTSPVDTQSKQDQKPQSSATSALSW</sequence>
<dbReference type="EMBL" id="RDPI01000523">
    <property type="protein sequence ID" value="MBF4376055.1"/>
    <property type="molecule type" value="Genomic_DNA"/>
</dbReference>
<reference evidence="2 3" key="1">
    <citation type="journal article" date="2021" name="PeerJ">
        <title>Analysis of 44 Vibrio anguillarum genomes reveals high genetic diversity.</title>
        <authorList>
            <person name="Hansen M.J."/>
            <person name="Dalsgaard I."/>
        </authorList>
    </citation>
    <scope>NUCLEOTIDE SEQUENCE [LARGE SCALE GENOMIC DNA]</scope>
    <source>
        <strain evidence="2 3">040915-1/1B</strain>
    </source>
</reference>
<protein>
    <submittedName>
        <fullName evidence="2">Type VI secretion protein</fullName>
    </submittedName>
</protein>
<gene>
    <name evidence="2" type="ORF">EAY46_24010</name>
</gene>
<accession>A0ABR9ZCB2</accession>
<feature type="region of interest" description="Disordered" evidence="1">
    <location>
        <begin position="1"/>
        <end position="61"/>
    </location>
</feature>
<comment type="caution">
    <text evidence="2">The sequence shown here is derived from an EMBL/GenBank/DDBJ whole genome shotgun (WGS) entry which is preliminary data.</text>
</comment>
<keyword evidence="3" id="KW-1185">Reference proteome</keyword>
<proteinExistence type="predicted"/>
<evidence type="ECO:0000313" key="3">
    <source>
        <dbReference type="Proteomes" id="UP000726136"/>
    </source>
</evidence>
<feature type="non-terminal residue" evidence="2">
    <location>
        <position position="1"/>
    </location>
</feature>
<dbReference type="Proteomes" id="UP000726136">
    <property type="component" value="Unassembled WGS sequence"/>
</dbReference>
<evidence type="ECO:0000256" key="1">
    <source>
        <dbReference type="SAM" id="MobiDB-lite"/>
    </source>
</evidence>